<proteinExistence type="predicted"/>
<protein>
    <submittedName>
        <fullName evidence="1">Uncharacterized protein</fullName>
    </submittedName>
</protein>
<organism evidence="1 2">
    <name type="scientific">Verminephrobacter aporrectodeae subsp. tuberculatae</name>
    <dbReference type="NCBI Taxonomy" id="1110392"/>
    <lineage>
        <taxon>Bacteria</taxon>
        <taxon>Pseudomonadati</taxon>
        <taxon>Pseudomonadota</taxon>
        <taxon>Betaproteobacteria</taxon>
        <taxon>Burkholderiales</taxon>
        <taxon>Comamonadaceae</taxon>
        <taxon>Verminephrobacter</taxon>
    </lineage>
</organism>
<sequence>MREMDCRSKEKMRKIKTPSTHYIVLTPLSESVRQNAIVIGMNFQGQWSVIQLNADLSRMRQVQSLVGMGVVWASATSRTGYFIAGTSENDRPVLIYLSADLKNKKTLSQADDHNGEVSSVFESKGRIFALFNRYLSNKDTGTTPNAELREYSATGAPVSRTPLNGMAATGTALKDGGIAISYWIDKQLFIEKRNANLSALWSTKLHQRSGVASSKGYLLEAGSHIAWVGTNDNKLLIHRLAQNGKSIQTSIDTKTNIGVPVPDIYSVHSSGNNIYIRGTAGQSINPQTGQITEFCFTEQPDS</sequence>
<reference evidence="2" key="1">
    <citation type="submission" date="2023-07" db="EMBL/GenBank/DDBJ databases">
        <title>Verminephrobacter genomes.</title>
        <authorList>
            <person name="Lund M.B."/>
        </authorList>
    </citation>
    <scope>NUCLEOTIDE SEQUENCE [LARGE SCALE GENOMIC DNA]</scope>
    <source>
        <strain evidence="2">AtM5-05</strain>
    </source>
</reference>
<comment type="caution">
    <text evidence="1">The sequence shown here is derived from an EMBL/GenBank/DDBJ whole genome shotgun (WGS) entry which is preliminary data.</text>
</comment>
<dbReference type="EMBL" id="QZCW01000001">
    <property type="protein sequence ID" value="MCW5319919.1"/>
    <property type="molecule type" value="Genomic_DNA"/>
</dbReference>
<dbReference type="Proteomes" id="UP001208935">
    <property type="component" value="Unassembled WGS sequence"/>
</dbReference>
<accession>A0ABT3KNN9</accession>
<keyword evidence="2" id="KW-1185">Reference proteome</keyword>
<name>A0ABT3KNN9_9BURK</name>
<dbReference type="InterPro" id="IPR011044">
    <property type="entry name" value="Quino_amine_DH_bsu"/>
</dbReference>
<gene>
    <name evidence="1" type="ORF">D5039_01635</name>
</gene>
<evidence type="ECO:0000313" key="2">
    <source>
        <dbReference type="Proteomes" id="UP001208935"/>
    </source>
</evidence>
<dbReference type="SUPFAM" id="SSF50969">
    <property type="entry name" value="YVTN repeat-like/Quinoprotein amine dehydrogenase"/>
    <property type="match status" value="1"/>
</dbReference>
<evidence type="ECO:0000313" key="1">
    <source>
        <dbReference type="EMBL" id="MCW5319919.1"/>
    </source>
</evidence>